<evidence type="ECO:0000313" key="1">
    <source>
        <dbReference type="EMBL" id="RXI40453.1"/>
    </source>
</evidence>
<proteinExistence type="predicted"/>
<keyword evidence="2" id="KW-1185">Reference proteome</keyword>
<sequence>MSKYKAGGGLPNLERLVIKYFLVPIVRLLFTWNLSLFFINREVKIIKKLLGNIKKEDLQKQVFIDRTFAIEDHSRDYSINMTLEHLRITGTAIISVIDTLSNEQEVINEITIEAVKPKDNSDTEPEQFFIFMEKYNHYIKNHSKKYSKKTKKHPWFVHFNNSDWACFMFMHTFIHRRQIQSIMENLK</sequence>
<protein>
    <submittedName>
        <fullName evidence="1">Uncharacterized protein</fullName>
    </submittedName>
</protein>
<comment type="caution">
    <text evidence="1">The sequence shown here is derived from an EMBL/GenBank/DDBJ whole genome shotgun (WGS) entry which is preliminary data.</text>
</comment>
<reference evidence="1 2" key="1">
    <citation type="submission" date="2017-09" db="EMBL/GenBank/DDBJ databases">
        <title>Genomics of the genus Arcobacter.</title>
        <authorList>
            <person name="Perez-Cataluna A."/>
            <person name="Figueras M.J."/>
            <person name="Salas-Masso N."/>
        </authorList>
    </citation>
    <scope>NUCLEOTIDE SEQUENCE [LARGE SCALE GENOMIC DNA]</scope>
    <source>
        <strain evidence="1 2">CECT 7834</strain>
    </source>
</reference>
<gene>
    <name evidence="1" type="ORF">CP963_08670</name>
</gene>
<evidence type="ECO:0000313" key="2">
    <source>
        <dbReference type="Proteomes" id="UP000290378"/>
    </source>
</evidence>
<name>A0A6M8NMD7_9BACT</name>
<dbReference type="InterPro" id="IPR034660">
    <property type="entry name" value="DinB/YfiT-like"/>
</dbReference>
<organism evidence="1 2">
    <name type="scientific">Arcobacter cloacae</name>
    <dbReference type="NCBI Taxonomy" id="1054034"/>
    <lineage>
        <taxon>Bacteria</taxon>
        <taxon>Pseudomonadati</taxon>
        <taxon>Campylobacterota</taxon>
        <taxon>Epsilonproteobacteria</taxon>
        <taxon>Campylobacterales</taxon>
        <taxon>Arcobacteraceae</taxon>
        <taxon>Arcobacter</taxon>
    </lineage>
</organism>
<accession>A0A6M8NMD7</accession>
<dbReference type="AlphaFoldDB" id="A0A6M8NMD7"/>
<dbReference type="Gene3D" id="1.20.120.450">
    <property type="entry name" value="dinb family like domain"/>
    <property type="match status" value="1"/>
</dbReference>
<dbReference type="Proteomes" id="UP000290378">
    <property type="component" value="Unassembled WGS sequence"/>
</dbReference>
<dbReference type="RefSeq" id="WP_129013777.1">
    <property type="nucleotide sequence ID" value="NZ_CBCSEI010000010.1"/>
</dbReference>
<dbReference type="SUPFAM" id="SSF109854">
    <property type="entry name" value="DinB/YfiT-like putative metalloenzymes"/>
    <property type="match status" value="1"/>
</dbReference>
<dbReference type="EMBL" id="NXII01000010">
    <property type="protein sequence ID" value="RXI40453.1"/>
    <property type="molecule type" value="Genomic_DNA"/>
</dbReference>